<evidence type="ECO:0000313" key="3">
    <source>
        <dbReference type="Proteomes" id="UP000516373"/>
    </source>
</evidence>
<dbReference type="Proteomes" id="UP000516373">
    <property type="component" value="Chromosome"/>
</dbReference>
<evidence type="ECO:0008006" key="4">
    <source>
        <dbReference type="Google" id="ProtNLM"/>
    </source>
</evidence>
<reference evidence="2 3" key="1">
    <citation type="journal article" date="2014" name="Int. J. Syst. Evol. Microbiol.">
        <title>Complete genome sequence of Corynebacterium casei LMG S-19264T (=DSM 44701T), isolated from a smear-ripened cheese.</title>
        <authorList>
            <consortium name="US DOE Joint Genome Institute (JGI-PGF)"/>
            <person name="Walter F."/>
            <person name="Albersmeier A."/>
            <person name="Kalinowski J."/>
            <person name="Ruckert C."/>
        </authorList>
    </citation>
    <scope>NUCLEOTIDE SEQUENCE [LARGE SCALE GENOMIC DNA]</scope>
    <source>
        <strain evidence="2 3">JCM 4255</strain>
    </source>
</reference>
<feature type="signal peptide" evidence="1">
    <location>
        <begin position="1"/>
        <end position="29"/>
    </location>
</feature>
<accession>A0A7G1NNS8</accession>
<evidence type="ECO:0000256" key="1">
    <source>
        <dbReference type="SAM" id="SignalP"/>
    </source>
</evidence>
<proteinExistence type="predicted"/>
<sequence>MKKIRNAARPRSGASLPLVAVMTALLSIAACSSSDKQYTVPGALCGIKVPQNVLKAVLPNGEDLTEHSDSSGSTKRCRIHVDGESVFSASTERWDGETTSNDVAQSALGVDPQDQKSDEGRYIYSSTGAVGKVDCAQAEEAHEPLWASVRVTHEEANNADMLKLIKAYAEAVGSSQECSQ</sequence>
<dbReference type="PROSITE" id="PS51257">
    <property type="entry name" value="PROKAR_LIPOPROTEIN"/>
    <property type="match status" value="1"/>
</dbReference>
<keyword evidence="1" id="KW-0732">Signal</keyword>
<evidence type="ECO:0000313" key="2">
    <source>
        <dbReference type="EMBL" id="BCL23364.1"/>
    </source>
</evidence>
<dbReference type="EMBL" id="AP023439">
    <property type="protein sequence ID" value="BCL23364.1"/>
    <property type="molecule type" value="Genomic_DNA"/>
</dbReference>
<dbReference type="KEGG" id="stui:GCM10017668_52070"/>
<dbReference type="AlphaFoldDB" id="A0A7G1NNS8"/>
<gene>
    <name evidence="2" type="ORF">GCM10017668_52070</name>
</gene>
<organism evidence="2 3">
    <name type="scientific">Streptomyces tuirus</name>
    <dbReference type="NCBI Taxonomy" id="68278"/>
    <lineage>
        <taxon>Bacteria</taxon>
        <taxon>Bacillati</taxon>
        <taxon>Actinomycetota</taxon>
        <taxon>Actinomycetes</taxon>
        <taxon>Kitasatosporales</taxon>
        <taxon>Streptomycetaceae</taxon>
        <taxon>Streptomyces</taxon>
    </lineage>
</organism>
<protein>
    <recommendedName>
        <fullName evidence="4">Lipoprotein</fullName>
    </recommendedName>
</protein>
<name>A0A7G1NNS8_9ACTN</name>
<feature type="chain" id="PRO_5028952502" description="Lipoprotein" evidence="1">
    <location>
        <begin position="30"/>
        <end position="180"/>
    </location>
</feature>
<dbReference type="RefSeq" id="WP_190902859.1">
    <property type="nucleotide sequence ID" value="NZ_AP023439.1"/>
</dbReference>